<name>A0A9X1WFR5_9CORY</name>
<comment type="function">
    <text evidence="1">Participates in various redox reactions through the reversible oxidation of its active center dithiol to a disulfide and catalyzes dithiol-disulfide exchange reactions.</text>
</comment>
<reference evidence="12" key="1">
    <citation type="submission" date="2022-04" db="EMBL/GenBank/DDBJ databases">
        <title>Corynebacterium kalidii LD5P10.</title>
        <authorList>
            <person name="Sun J.Q."/>
        </authorList>
    </citation>
    <scope>NUCLEOTIDE SEQUENCE</scope>
    <source>
        <strain evidence="12">LD5P10</strain>
    </source>
</reference>
<dbReference type="GO" id="GO:0045454">
    <property type="term" value="P:cell redox homeostasis"/>
    <property type="evidence" value="ECO:0007669"/>
    <property type="project" value="TreeGrafter"/>
</dbReference>
<evidence type="ECO:0000256" key="5">
    <source>
        <dbReference type="ARBA" id="ARBA00023157"/>
    </source>
</evidence>
<evidence type="ECO:0000256" key="7">
    <source>
        <dbReference type="NCBIfam" id="TIGR01068"/>
    </source>
</evidence>
<comment type="caution">
    <text evidence="12">The sequence shown here is derived from an EMBL/GenBank/DDBJ whole genome shotgun (WGS) entry which is preliminary data.</text>
</comment>
<dbReference type="NCBIfam" id="TIGR01068">
    <property type="entry name" value="thioredoxin"/>
    <property type="match status" value="1"/>
</dbReference>
<feature type="site" description="Contributes to redox potential value" evidence="9">
    <location>
        <position position="33"/>
    </location>
</feature>
<keyword evidence="6 10" id="KW-0676">Redox-active center</keyword>
<dbReference type="EMBL" id="JALIEA010000010">
    <property type="protein sequence ID" value="MCJ7857631.1"/>
    <property type="molecule type" value="Genomic_DNA"/>
</dbReference>
<feature type="domain" description="Thioredoxin" evidence="11">
    <location>
        <begin position="1"/>
        <end position="108"/>
    </location>
</feature>
<evidence type="ECO:0000256" key="2">
    <source>
        <dbReference type="ARBA" id="ARBA00008987"/>
    </source>
</evidence>
<feature type="site" description="Deprotonates C-terminal active site Cys" evidence="9">
    <location>
        <position position="26"/>
    </location>
</feature>
<dbReference type="CDD" id="cd02947">
    <property type="entry name" value="TRX_family"/>
    <property type="match status" value="1"/>
</dbReference>
<keyword evidence="5 10" id="KW-1015">Disulfide bond</keyword>
<gene>
    <name evidence="12" type="primary">trxA</name>
    <name evidence="12" type="ORF">MUN33_02715</name>
</gene>
<keyword evidence="4" id="KW-0249">Electron transport</keyword>
<evidence type="ECO:0000256" key="9">
    <source>
        <dbReference type="PIRSR" id="PIRSR000077-1"/>
    </source>
</evidence>
<dbReference type="RefSeq" id="WP_244803373.1">
    <property type="nucleotide sequence ID" value="NZ_JALIEA010000010.1"/>
</dbReference>
<dbReference type="InterPro" id="IPR036249">
    <property type="entry name" value="Thioredoxin-like_sf"/>
</dbReference>
<comment type="similarity">
    <text evidence="2 8">Belongs to the thioredoxin family.</text>
</comment>
<dbReference type="FunFam" id="3.40.30.10:FF:000001">
    <property type="entry name" value="Thioredoxin"/>
    <property type="match status" value="1"/>
</dbReference>
<dbReference type="PIRSF" id="PIRSF000077">
    <property type="entry name" value="Thioredoxin"/>
    <property type="match status" value="1"/>
</dbReference>
<dbReference type="InterPro" id="IPR005746">
    <property type="entry name" value="Thioredoxin"/>
</dbReference>
<dbReference type="AlphaFoldDB" id="A0A9X1WFR5"/>
<feature type="site" description="Contributes to redox potential value" evidence="9">
    <location>
        <position position="34"/>
    </location>
</feature>
<evidence type="ECO:0000256" key="6">
    <source>
        <dbReference type="ARBA" id="ARBA00023284"/>
    </source>
</evidence>
<accession>A0A9X1WFR5</accession>
<dbReference type="PANTHER" id="PTHR45663">
    <property type="entry name" value="GEO12009P1"/>
    <property type="match status" value="1"/>
</dbReference>
<dbReference type="PROSITE" id="PS51352">
    <property type="entry name" value="THIOREDOXIN_2"/>
    <property type="match status" value="1"/>
</dbReference>
<sequence length="109" mass="11764">MPVPVTVTQDTFRSSVIESDVPVLVDFWAGWCQPCVQMEPALDNIAAAYDGQVTVAKVNVEEERGLASMFQVMSIPALMVFQGGKKVVELHGRQSEADLSAVLDPLVSA</sequence>
<feature type="active site" description="Nucleophile" evidence="9">
    <location>
        <position position="32"/>
    </location>
</feature>
<evidence type="ECO:0000256" key="10">
    <source>
        <dbReference type="PIRSR" id="PIRSR000077-4"/>
    </source>
</evidence>
<proteinExistence type="inferred from homology"/>
<dbReference type="InterPro" id="IPR013766">
    <property type="entry name" value="Thioredoxin_domain"/>
</dbReference>
<evidence type="ECO:0000256" key="1">
    <source>
        <dbReference type="ARBA" id="ARBA00003318"/>
    </source>
</evidence>
<keyword evidence="3" id="KW-0813">Transport</keyword>
<evidence type="ECO:0000256" key="4">
    <source>
        <dbReference type="ARBA" id="ARBA00022982"/>
    </source>
</evidence>
<dbReference type="Gene3D" id="3.40.30.10">
    <property type="entry name" value="Glutaredoxin"/>
    <property type="match status" value="1"/>
</dbReference>
<dbReference type="PRINTS" id="PR00421">
    <property type="entry name" value="THIOREDOXIN"/>
</dbReference>
<dbReference type="GO" id="GO:0005829">
    <property type="term" value="C:cytosol"/>
    <property type="evidence" value="ECO:0007669"/>
    <property type="project" value="TreeGrafter"/>
</dbReference>
<feature type="disulfide bond" description="Redox-active" evidence="10">
    <location>
        <begin position="32"/>
        <end position="35"/>
    </location>
</feature>
<evidence type="ECO:0000313" key="13">
    <source>
        <dbReference type="Proteomes" id="UP001139207"/>
    </source>
</evidence>
<evidence type="ECO:0000256" key="3">
    <source>
        <dbReference type="ARBA" id="ARBA00022448"/>
    </source>
</evidence>
<evidence type="ECO:0000259" key="11">
    <source>
        <dbReference type="PROSITE" id="PS51352"/>
    </source>
</evidence>
<feature type="active site" description="Nucleophile" evidence="9">
    <location>
        <position position="35"/>
    </location>
</feature>
<evidence type="ECO:0000256" key="8">
    <source>
        <dbReference type="PIRNR" id="PIRNR000077"/>
    </source>
</evidence>
<evidence type="ECO:0000313" key="12">
    <source>
        <dbReference type="EMBL" id="MCJ7857631.1"/>
    </source>
</evidence>
<dbReference type="GO" id="GO:0015035">
    <property type="term" value="F:protein-disulfide reductase activity"/>
    <property type="evidence" value="ECO:0007669"/>
    <property type="project" value="UniProtKB-UniRule"/>
</dbReference>
<protein>
    <recommendedName>
        <fullName evidence="7 8">Thioredoxin</fullName>
    </recommendedName>
</protein>
<keyword evidence="13" id="KW-1185">Reference proteome</keyword>
<dbReference type="SUPFAM" id="SSF52833">
    <property type="entry name" value="Thioredoxin-like"/>
    <property type="match status" value="1"/>
</dbReference>
<dbReference type="PANTHER" id="PTHR45663:SF11">
    <property type="entry name" value="GEO12009P1"/>
    <property type="match status" value="1"/>
</dbReference>
<dbReference type="Proteomes" id="UP001139207">
    <property type="component" value="Unassembled WGS sequence"/>
</dbReference>
<dbReference type="Pfam" id="PF00085">
    <property type="entry name" value="Thioredoxin"/>
    <property type="match status" value="1"/>
</dbReference>
<organism evidence="12 13">
    <name type="scientific">Corynebacterium kalidii</name>
    <dbReference type="NCBI Taxonomy" id="2931982"/>
    <lineage>
        <taxon>Bacteria</taxon>
        <taxon>Bacillati</taxon>
        <taxon>Actinomycetota</taxon>
        <taxon>Actinomycetes</taxon>
        <taxon>Mycobacteriales</taxon>
        <taxon>Corynebacteriaceae</taxon>
        <taxon>Corynebacterium</taxon>
    </lineage>
</organism>